<gene>
    <name evidence="1" type="ORF">SD70_27635</name>
</gene>
<sequence length="224" mass="24993">MYRFEYAKAANGVALYTIRTTPDNVRLRTIDSNVTATPYFGVNGGFFWEGALLSIAVENGRPLKGEPGDYGSGCYNTGVDSNLRRGTLVWDEAARRFSVQVVTDASELQVTDKLRYWAQGGVSMGLSNETGWEREMIAEQMPAYDEGHSRTALVYDRDNRLYMIVTPTLCTIEQFRTAIREKIGGGRLADGVFLDGDGSSQLQVDHVRLAGDRRQVYQMLALIR</sequence>
<name>A0ABR5ABP4_9BACL</name>
<evidence type="ECO:0000313" key="2">
    <source>
        <dbReference type="Proteomes" id="UP000031967"/>
    </source>
</evidence>
<evidence type="ECO:0000313" key="1">
    <source>
        <dbReference type="EMBL" id="KIL38258.1"/>
    </source>
</evidence>
<dbReference type="Proteomes" id="UP000031967">
    <property type="component" value="Unassembled WGS sequence"/>
</dbReference>
<reference evidence="1 2" key="1">
    <citation type="submission" date="2014-12" db="EMBL/GenBank/DDBJ databases">
        <title>Draft genome sequence of Paenibacillus kamchatkensis strain B-2647.</title>
        <authorList>
            <person name="Karlyshev A.V."/>
            <person name="Kudryashova E.B."/>
        </authorList>
    </citation>
    <scope>NUCLEOTIDE SEQUENCE [LARGE SCALE GENOMIC DNA]</scope>
    <source>
        <strain evidence="1 2">VKM B-2647</strain>
    </source>
</reference>
<organism evidence="1 2">
    <name type="scientific">Gordoniibacillus kamchatkensis</name>
    <dbReference type="NCBI Taxonomy" id="1590651"/>
    <lineage>
        <taxon>Bacteria</taxon>
        <taxon>Bacillati</taxon>
        <taxon>Bacillota</taxon>
        <taxon>Bacilli</taxon>
        <taxon>Bacillales</taxon>
        <taxon>Paenibacillaceae</taxon>
        <taxon>Gordoniibacillus</taxon>
    </lineage>
</organism>
<comment type="caution">
    <text evidence="1">The sequence shown here is derived from an EMBL/GenBank/DDBJ whole genome shotgun (WGS) entry which is preliminary data.</text>
</comment>
<protein>
    <recommendedName>
        <fullName evidence="3">Phosphodiester glycosidase domain-containing protein</fullName>
    </recommendedName>
</protein>
<keyword evidence="2" id="KW-1185">Reference proteome</keyword>
<evidence type="ECO:0008006" key="3">
    <source>
        <dbReference type="Google" id="ProtNLM"/>
    </source>
</evidence>
<proteinExistence type="predicted"/>
<accession>A0ABR5ABP4</accession>
<dbReference type="EMBL" id="JXAK01000069">
    <property type="protein sequence ID" value="KIL38258.1"/>
    <property type="molecule type" value="Genomic_DNA"/>
</dbReference>